<protein>
    <submittedName>
        <fullName evidence="2">Uncharacterized protein</fullName>
    </submittedName>
</protein>
<feature type="transmembrane region" description="Helical" evidence="1">
    <location>
        <begin position="51"/>
        <end position="68"/>
    </location>
</feature>
<dbReference type="Proteomes" id="UP001642540">
    <property type="component" value="Unassembled WGS sequence"/>
</dbReference>
<keyword evidence="1" id="KW-0472">Membrane</keyword>
<name>A0ABP1QHA0_9HEXA</name>
<evidence type="ECO:0000313" key="3">
    <source>
        <dbReference type="Proteomes" id="UP001642540"/>
    </source>
</evidence>
<dbReference type="EMBL" id="CAXLJM020000034">
    <property type="protein sequence ID" value="CAL8102969.1"/>
    <property type="molecule type" value="Genomic_DNA"/>
</dbReference>
<keyword evidence="1" id="KW-1133">Transmembrane helix</keyword>
<keyword evidence="1" id="KW-0812">Transmembrane</keyword>
<organism evidence="2 3">
    <name type="scientific">Orchesella dallaii</name>
    <dbReference type="NCBI Taxonomy" id="48710"/>
    <lineage>
        <taxon>Eukaryota</taxon>
        <taxon>Metazoa</taxon>
        <taxon>Ecdysozoa</taxon>
        <taxon>Arthropoda</taxon>
        <taxon>Hexapoda</taxon>
        <taxon>Collembola</taxon>
        <taxon>Entomobryomorpha</taxon>
        <taxon>Entomobryoidea</taxon>
        <taxon>Orchesellidae</taxon>
        <taxon>Orchesellinae</taxon>
        <taxon>Orchesella</taxon>
    </lineage>
</organism>
<accession>A0ABP1QHA0</accession>
<comment type="caution">
    <text evidence="2">The sequence shown here is derived from an EMBL/GenBank/DDBJ whole genome shotgun (WGS) entry which is preliminary data.</text>
</comment>
<keyword evidence="3" id="KW-1185">Reference proteome</keyword>
<evidence type="ECO:0000313" key="2">
    <source>
        <dbReference type="EMBL" id="CAL8102969.1"/>
    </source>
</evidence>
<evidence type="ECO:0000256" key="1">
    <source>
        <dbReference type="SAM" id="Phobius"/>
    </source>
</evidence>
<gene>
    <name evidence="2" type="ORF">ODALV1_LOCUS11311</name>
</gene>
<proteinExistence type="predicted"/>
<reference evidence="2 3" key="1">
    <citation type="submission" date="2024-08" db="EMBL/GenBank/DDBJ databases">
        <authorList>
            <person name="Cucini C."/>
            <person name="Frati F."/>
        </authorList>
    </citation>
    <scope>NUCLEOTIDE SEQUENCE [LARGE SCALE GENOMIC DNA]</scope>
</reference>
<sequence length="165" mass="18629">MLDLLINFMGWNESSLSDFLFCSCVLLSVVHDLRFETKPIDIAVLQRKINFLLRMAAALFCIVIAFAITCPSQFWVPMELEVVQDEELLQSDTKGEPLTAWNFVYGGYYNDNGNQFSSSNDITGSVRIRCLIHGVVGATKFTVVRFLISEAELTVKMLIRIYSGL</sequence>